<dbReference type="CDD" id="cd00502">
    <property type="entry name" value="DHQase_I"/>
    <property type="match status" value="1"/>
</dbReference>
<dbReference type="InterPro" id="IPR050146">
    <property type="entry name" value="Type-I_3-dehydroquinase"/>
</dbReference>
<dbReference type="UniPathway" id="UPA00053">
    <property type="reaction ID" value="UER00086"/>
</dbReference>
<keyword evidence="6" id="KW-1185">Reference proteome</keyword>
<feature type="binding site" evidence="4">
    <location>
        <position position="190"/>
    </location>
    <ligand>
        <name>3-dehydroquinate</name>
        <dbReference type="ChEBI" id="CHEBI:32364"/>
    </ligand>
</feature>
<evidence type="ECO:0000256" key="2">
    <source>
        <dbReference type="ARBA" id="ARBA00023239"/>
    </source>
</evidence>
<feature type="binding site" evidence="4">
    <location>
        <position position="167"/>
    </location>
    <ligand>
        <name>3-dehydroquinate</name>
        <dbReference type="ChEBI" id="CHEBI:32364"/>
    </ligand>
</feature>
<dbReference type="GO" id="GO:0009073">
    <property type="term" value="P:aromatic amino acid family biosynthetic process"/>
    <property type="evidence" value="ECO:0007669"/>
    <property type="project" value="UniProtKB-KW"/>
</dbReference>
<accession>A0A2U9IFW5</accession>
<dbReference type="InterPro" id="IPR001381">
    <property type="entry name" value="DHquinase_I"/>
</dbReference>
<feature type="active site" description="Schiff-base intermediate with substrate" evidence="4">
    <location>
        <position position="133"/>
    </location>
</feature>
<evidence type="ECO:0000256" key="1">
    <source>
        <dbReference type="ARBA" id="ARBA00001864"/>
    </source>
</evidence>
<gene>
    <name evidence="4" type="primary">aroD</name>
    <name evidence="5" type="ORF">DFR85_09785</name>
</gene>
<dbReference type="GO" id="GO:0008652">
    <property type="term" value="P:amino acid biosynthetic process"/>
    <property type="evidence" value="ECO:0007669"/>
    <property type="project" value="UniProtKB-KW"/>
</dbReference>
<keyword evidence="4" id="KW-0028">Amino-acid biosynthesis</keyword>
<dbReference type="OrthoDB" id="34329at2157"/>
<comment type="similarity">
    <text evidence="4">Belongs to the type-I 3-dehydroquinase family.</text>
</comment>
<feature type="active site" description="Proton donor/acceptor" evidence="4">
    <location>
        <position position="108"/>
    </location>
</feature>
<feature type="binding site" evidence="4">
    <location>
        <position position="8"/>
    </location>
    <ligand>
        <name>3-dehydroquinate</name>
        <dbReference type="ChEBI" id="CHEBI:32364"/>
    </ligand>
</feature>
<dbReference type="Pfam" id="PF01487">
    <property type="entry name" value="DHquinase_I"/>
    <property type="match status" value="1"/>
</dbReference>
<feature type="binding site" evidence="4">
    <location>
        <begin position="29"/>
        <end position="31"/>
    </location>
    <ligand>
        <name>3-dehydroquinate</name>
        <dbReference type="ChEBI" id="CHEBI:32364"/>
    </ligand>
</feature>
<dbReference type="EC" id="4.2.1.10" evidence="4"/>
<sequence>MRTSIVASLPVYNIGDLEKIKRIDADFIELRLDYMDKLEVNLDSLNEYRSKLIFTIRDKSEGGYKEIPDAEKSAFLKELYSKGFLYDIEASFLQRELVPHKGKIVSAHYFDHIPSFEELEDIIRKYREAYIIKFALVGKENYREILIKLLRYENIAVMPMNVDPLERIAFSILGSKLIYGYVDIPTASGQMHYKDIKRIFQLLANY</sequence>
<keyword evidence="2 4" id="KW-0456">Lyase</keyword>
<name>A0A2U9IFW5_9CREN</name>
<evidence type="ECO:0000313" key="5">
    <source>
        <dbReference type="EMBL" id="AWR94845.1"/>
    </source>
</evidence>
<dbReference type="PANTHER" id="PTHR43699:SF1">
    <property type="entry name" value="3-DEHYDROQUINATE DEHYDRATASE"/>
    <property type="match status" value="1"/>
</dbReference>
<dbReference type="AlphaFoldDB" id="A0A2U9IFW5"/>
<dbReference type="GO" id="GO:0046279">
    <property type="term" value="P:3,4-dihydroxybenzoate biosynthetic process"/>
    <property type="evidence" value="ECO:0007669"/>
    <property type="project" value="TreeGrafter"/>
</dbReference>
<comment type="function">
    <text evidence="4">Involved in the third step of the chorismate pathway, which leads to the biosynthesis of aromatic amino acids. Catalyzes the cis-dehydration of 3-dehydroquinate (DHQ) and introduces the first double bond of the aromatic ring to yield 3-dehydroshikimate.</text>
</comment>
<evidence type="ECO:0000256" key="4">
    <source>
        <dbReference type="HAMAP-Rule" id="MF_00214"/>
    </source>
</evidence>
<dbReference type="NCBIfam" id="NF010091">
    <property type="entry name" value="PRK13576.1"/>
    <property type="match status" value="1"/>
</dbReference>
<evidence type="ECO:0000256" key="3">
    <source>
        <dbReference type="ARBA" id="ARBA00023270"/>
    </source>
</evidence>
<dbReference type="EMBL" id="CP029289">
    <property type="protein sequence ID" value="AWR94845.1"/>
    <property type="molecule type" value="Genomic_DNA"/>
</dbReference>
<evidence type="ECO:0000313" key="6">
    <source>
        <dbReference type="Proteomes" id="UP000248044"/>
    </source>
</evidence>
<dbReference type="InterPro" id="IPR013785">
    <property type="entry name" value="Aldolase_TIM"/>
</dbReference>
<proteinExistence type="inferred from homology"/>
<comment type="pathway">
    <text evidence="4">Metabolic intermediate biosynthesis; chorismate biosynthesis; chorismate from D-erythrose 4-phosphate and phosphoenolpyruvate: step 3/7.</text>
</comment>
<dbReference type="HAMAP" id="MF_00214">
    <property type="entry name" value="AroD"/>
    <property type="match status" value="1"/>
</dbReference>
<protein>
    <recommendedName>
        <fullName evidence="4">3-dehydroquinate dehydratase</fullName>
        <shortName evidence="4">3-dehydroquinase</shortName>
        <ecNumber evidence="4">4.2.1.10</ecNumber>
    </recommendedName>
    <alternativeName>
        <fullName evidence="4">Type I DHQase</fullName>
    </alternativeName>
    <alternativeName>
        <fullName evidence="4">Type I dehydroquinase</fullName>
        <shortName evidence="4">DHQ1</shortName>
    </alternativeName>
</protein>
<dbReference type="GeneID" id="36832447"/>
<comment type="subunit">
    <text evidence="4">Homodimer.</text>
</comment>
<comment type="catalytic activity">
    <reaction evidence="1 4">
        <text>3-dehydroquinate = 3-dehydroshikimate + H2O</text>
        <dbReference type="Rhea" id="RHEA:21096"/>
        <dbReference type="ChEBI" id="CHEBI:15377"/>
        <dbReference type="ChEBI" id="CHEBI:16630"/>
        <dbReference type="ChEBI" id="CHEBI:32364"/>
        <dbReference type="EC" id="4.2.1.10"/>
    </reaction>
</comment>
<keyword evidence="3 4" id="KW-0704">Schiff base</keyword>
<dbReference type="SUPFAM" id="SSF51569">
    <property type="entry name" value="Aldolase"/>
    <property type="match status" value="1"/>
</dbReference>
<dbReference type="Gene3D" id="3.20.20.70">
    <property type="entry name" value="Aldolase class I"/>
    <property type="match status" value="1"/>
</dbReference>
<dbReference type="GO" id="GO:0009423">
    <property type="term" value="P:chorismate biosynthetic process"/>
    <property type="evidence" value="ECO:0007669"/>
    <property type="project" value="UniProtKB-UniRule"/>
</dbReference>
<organism evidence="5 6">
    <name type="scientific">Acidianus brierleyi</name>
    <dbReference type="NCBI Taxonomy" id="41673"/>
    <lineage>
        <taxon>Archaea</taxon>
        <taxon>Thermoproteota</taxon>
        <taxon>Thermoprotei</taxon>
        <taxon>Sulfolobales</taxon>
        <taxon>Sulfolobaceae</taxon>
        <taxon>Acidianus</taxon>
    </lineage>
</organism>
<dbReference type="KEGG" id="abri:DFR85_09785"/>
<feature type="binding site" evidence="4">
    <location>
        <position position="57"/>
    </location>
    <ligand>
        <name>3-dehydroquinate</name>
        <dbReference type="ChEBI" id="CHEBI:32364"/>
    </ligand>
</feature>
<dbReference type="RefSeq" id="WP_110270726.1">
    <property type="nucleotide sequence ID" value="NZ_CP029289.2"/>
</dbReference>
<dbReference type="Proteomes" id="UP000248044">
    <property type="component" value="Chromosome"/>
</dbReference>
<keyword evidence="4" id="KW-0057">Aromatic amino acid biosynthesis</keyword>
<dbReference type="GO" id="GO:0003855">
    <property type="term" value="F:3-dehydroquinate dehydratase activity"/>
    <property type="evidence" value="ECO:0007669"/>
    <property type="project" value="UniProtKB-UniRule"/>
</dbReference>
<dbReference type="PANTHER" id="PTHR43699">
    <property type="entry name" value="3-DEHYDROQUINATE DEHYDRATASE"/>
    <property type="match status" value="1"/>
</dbReference>
<reference evidence="5 6" key="1">
    <citation type="submission" date="2018-05" db="EMBL/GenBank/DDBJ databases">
        <title>Complete Genome Sequences of Extremely Thermoacidophilic, Metal-Mobilizing Type-Strain Members of the Archaeal Family Sulfolobaceae: Acidianus brierleyi DSM-1651T, Acidianus sulfidivorans DSM-18786T, Metallosphaera hakonensis DSM-7519T, and Metallosphaera prunae DSM-10039T.</title>
        <authorList>
            <person name="Counts J.A."/>
            <person name="Kelly R.M."/>
        </authorList>
    </citation>
    <scope>NUCLEOTIDE SEQUENCE [LARGE SCALE GENOMIC DNA]</scope>
    <source>
        <strain evidence="5 6">DSM 1651</strain>
    </source>
</reference>
<feature type="binding site" evidence="4">
    <location>
        <position position="186"/>
    </location>
    <ligand>
        <name>3-dehydroquinate</name>
        <dbReference type="ChEBI" id="CHEBI:32364"/>
    </ligand>
</feature>